<reference evidence="1" key="1">
    <citation type="submission" date="2015-01" db="EMBL/GenBank/DDBJ databases">
        <authorList>
            <person name="Midha S."/>
            <person name="Anil M.G."/>
            <person name="Mishra D."/>
            <person name="Brahma K."/>
            <person name="Laha G.S."/>
            <person name="Sundaram R.M."/>
            <person name="Sonti R.V."/>
            <person name="Patil P.B."/>
        </authorList>
    </citation>
    <scope>NUCLEOTIDE SEQUENCE</scope>
    <source>
        <strain evidence="1">IXO792</strain>
    </source>
</reference>
<gene>
    <name evidence="1" type="ORF">IXO792_15525</name>
</gene>
<accession>A0AAJ5MDQ0</accession>
<reference evidence="1" key="2">
    <citation type="submission" date="2020-01" db="EMBL/GenBank/DDBJ databases">
        <title>Complete genome investigation of Xanthomonas oryzae strains.</title>
        <authorList>
            <person name="Kaur A."/>
            <person name="Bansal K."/>
            <person name="Patil P.B."/>
        </authorList>
    </citation>
    <scope>NUCLEOTIDE SEQUENCE</scope>
    <source>
        <strain evidence="1">IXO792</strain>
    </source>
</reference>
<evidence type="ECO:0000313" key="1">
    <source>
        <dbReference type="EMBL" id="UXW02176.1"/>
    </source>
</evidence>
<dbReference type="EMBL" id="CP047493">
    <property type="protein sequence ID" value="UXW02176.1"/>
    <property type="molecule type" value="Genomic_DNA"/>
</dbReference>
<proteinExistence type="predicted"/>
<dbReference type="Proteomes" id="UP000187097">
    <property type="component" value="Chromosome"/>
</dbReference>
<dbReference type="AlphaFoldDB" id="A0AAJ5MDQ0"/>
<organism evidence="1 2">
    <name type="scientific">Xanthomonas oryzae pv. oryzae</name>
    <dbReference type="NCBI Taxonomy" id="64187"/>
    <lineage>
        <taxon>Bacteria</taxon>
        <taxon>Pseudomonadati</taxon>
        <taxon>Pseudomonadota</taxon>
        <taxon>Gammaproteobacteria</taxon>
        <taxon>Lysobacterales</taxon>
        <taxon>Lysobacteraceae</taxon>
        <taxon>Xanthomonas</taxon>
    </lineage>
</organism>
<evidence type="ECO:0000313" key="2">
    <source>
        <dbReference type="Proteomes" id="UP000187097"/>
    </source>
</evidence>
<name>A0AAJ5MDQ0_XANOO</name>
<sequence length="52" mass="5353">MTSTTTTSRGCATSIGSTTIGVLLHAWELPCRIAITATIGCSMRLGALDQSP</sequence>
<protein>
    <submittedName>
        <fullName evidence="1">Uncharacterized protein</fullName>
    </submittedName>
</protein>